<evidence type="ECO:0000256" key="6">
    <source>
        <dbReference type="ARBA" id="ARBA00023136"/>
    </source>
</evidence>
<dbReference type="Pfam" id="PF00060">
    <property type="entry name" value="Lig_chan"/>
    <property type="match status" value="1"/>
</dbReference>
<accession>A0ABN8HN86</accession>
<keyword evidence="3" id="KW-1003">Cell membrane</keyword>
<dbReference type="InterPro" id="IPR001320">
    <property type="entry name" value="Iontro_rcpt_C"/>
</dbReference>
<evidence type="ECO:0000256" key="5">
    <source>
        <dbReference type="ARBA" id="ARBA00022989"/>
    </source>
</evidence>
<protein>
    <recommendedName>
        <fullName evidence="10">Ionotropic glutamate receptor C-terminal domain-containing protein</fullName>
    </recommendedName>
</protein>
<feature type="domain" description="Ionotropic glutamate receptor C-terminal" evidence="10">
    <location>
        <begin position="281"/>
        <end position="425"/>
    </location>
</feature>
<evidence type="ECO:0000313" key="12">
    <source>
        <dbReference type="Proteomes" id="UP000837857"/>
    </source>
</evidence>
<sequence>MEYTITKVNVRTTNHLLDYLNASGNFVYADTWGYQYNNTWNGLSGYLVRGEVEIGGSPMFFTAERISIVEYISSPTPTRSKFVFRQPKLSYENNLFLLPFRNNVWYSVVGLMFLLFLAILVVTFWEWKKSSSGIDTGLFAFHMETGVGYKFVGKYFEEGEKCGLYEIQYLQVIDPWLAVRKNSPYVELFKIGNEEICKNSSPAANIIIVADIRCPNAKDGLLIANDCHKFKSPYRWLIIGVTPFNKPRELRTVLEHLDILTDAEPEAKRNWQFDHTVLKPNMGDIAILVISAITQQGSSTELKGTLGRVVMFILFLAFVFLYTSYSASIVALLQSSSNRIRTLSDLLNSKMELGAEDTPYNRYYFATETEPVKKAIYKYKIARRGSKSNFLKLEDGVRKLQKEPFAFNMNTGLGYRLVEQYFYEHEKCGLQEISYFPNTKPWQTCRKDSPYKEMFKIG</sequence>
<keyword evidence="4 9" id="KW-0812">Transmembrane</keyword>
<dbReference type="PANTHER" id="PTHR42643:SF33">
    <property type="entry name" value="GLUTAMATE RECEPTOR 2-LIKE PROTEIN"/>
    <property type="match status" value="1"/>
</dbReference>
<keyword evidence="7" id="KW-0675">Receptor</keyword>
<dbReference type="PANTHER" id="PTHR42643">
    <property type="entry name" value="IONOTROPIC RECEPTOR 20A-RELATED"/>
    <property type="match status" value="1"/>
</dbReference>
<dbReference type="Proteomes" id="UP000837857">
    <property type="component" value="Chromosome 10"/>
</dbReference>
<feature type="transmembrane region" description="Helical" evidence="9">
    <location>
        <begin position="309"/>
        <end position="333"/>
    </location>
</feature>
<evidence type="ECO:0000256" key="7">
    <source>
        <dbReference type="ARBA" id="ARBA00023170"/>
    </source>
</evidence>
<keyword evidence="6 9" id="KW-0472">Membrane</keyword>
<evidence type="ECO:0000256" key="8">
    <source>
        <dbReference type="ARBA" id="ARBA00023180"/>
    </source>
</evidence>
<dbReference type="Gene3D" id="3.40.190.10">
    <property type="entry name" value="Periplasmic binding protein-like II"/>
    <property type="match status" value="2"/>
</dbReference>
<keyword evidence="8" id="KW-0325">Glycoprotein</keyword>
<evidence type="ECO:0000313" key="11">
    <source>
        <dbReference type="EMBL" id="CAH2037613.1"/>
    </source>
</evidence>
<name>A0ABN8HN86_9NEOP</name>
<comment type="subcellular location">
    <subcellularLocation>
        <location evidence="1">Cell membrane</location>
        <topology evidence="1">Multi-pass membrane protein</topology>
    </subcellularLocation>
</comment>
<evidence type="ECO:0000256" key="4">
    <source>
        <dbReference type="ARBA" id="ARBA00022692"/>
    </source>
</evidence>
<feature type="non-terminal residue" evidence="11">
    <location>
        <position position="1"/>
    </location>
</feature>
<reference evidence="11" key="1">
    <citation type="submission" date="2022-03" db="EMBL/GenBank/DDBJ databases">
        <authorList>
            <person name="Martin H S."/>
        </authorList>
    </citation>
    <scope>NUCLEOTIDE SEQUENCE</scope>
</reference>
<gene>
    <name evidence="11" type="ORF">IPOD504_LOCUS1238</name>
</gene>
<evidence type="ECO:0000256" key="2">
    <source>
        <dbReference type="ARBA" id="ARBA00008685"/>
    </source>
</evidence>
<proteinExistence type="inferred from homology"/>
<dbReference type="InterPro" id="IPR052192">
    <property type="entry name" value="Insect_Ionotropic_Sensory_Rcpt"/>
</dbReference>
<evidence type="ECO:0000259" key="10">
    <source>
        <dbReference type="Pfam" id="PF00060"/>
    </source>
</evidence>
<feature type="transmembrane region" description="Helical" evidence="9">
    <location>
        <begin position="104"/>
        <end position="125"/>
    </location>
</feature>
<evidence type="ECO:0000256" key="9">
    <source>
        <dbReference type="SAM" id="Phobius"/>
    </source>
</evidence>
<keyword evidence="5 9" id="KW-1133">Transmembrane helix</keyword>
<evidence type="ECO:0000256" key="3">
    <source>
        <dbReference type="ARBA" id="ARBA00022475"/>
    </source>
</evidence>
<evidence type="ECO:0000256" key="1">
    <source>
        <dbReference type="ARBA" id="ARBA00004651"/>
    </source>
</evidence>
<organism evidence="11 12">
    <name type="scientific">Iphiclides podalirius</name>
    <name type="common">scarce swallowtail</name>
    <dbReference type="NCBI Taxonomy" id="110791"/>
    <lineage>
        <taxon>Eukaryota</taxon>
        <taxon>Metazoa</taxon>
        <taxon>Ecdysozoa</taxon>
        <taxon>Arthropoda</taxon>
        <taxon>Hexapoda</taxon>
        <taxon>Insecta</taxon>
        <taxon>Pterygota</taxon>
        <taxon>Neoptera</taxon>
        <taxon>Endopterygota</taxon>
        <taxon>Lepidoptera</taxon>
        <taxon>Glossata</taxon>
        <taxon>Ditrysia</taxon>
        <taxon>Papilionoidea</taxon>
        <taxon>Papilionidae</taxon>
        <taxon>Papilioninae</taxon>
        <taxon>Iphiclides</taxon>
    </lineage>
</organism>
<dbReference type="EMBL" id="OW152822">
    <property type="protein sequence ID" value="CAH2037613.1"/>
    <property type="molecule type" value="Genomic_DNA"/>
</dbReference>
<comment type="similarity">
    <text evidence="2">Belongs to the glutamate-gated ion channel (TC 1.A.10.1) family.</text>
</comment>
<keyword evidence="12" id="KW-1185">Reference proteome</keyword>
<dbReference type="SUPFAM" id="SSF53850">
    <property type="entry name" value="Periplasmic binding protein-like II"/>
    <property type="match status" value="2"/>
</dbReference>